<comment type="caution">
    <text evidence="2">The sequence shown here is derived from an EMBL/GenBank/DDBJ whole genome shotgun (WGS) entry which is preliminary data.</text>
</comment>
<name>A0AAV4V0D4_9ARAC</name>
<sequence length="101" mass="11734">MIGFRSKKGHFEQNSSLIGARGRILLLGEIAEKSPEKKYQISFSFIREEREFLSVLYFSTLQLVGFVVFKIKLQMKSRLLFWHFGLRDRVGGVLLLPNVNK</sequence>
<accession>A0AAV4V0D4</accession>
<evidence type="ECO:0000313" key="2">
    <source>
        <dbReference type="EMBL" id="GIY63493.1"/>
    </source>
</evidence>
<feature type="transmembrane region" description="Helical" evidence="1">
    <location>
        <begin position="52"/>
        <end position="69"/>
    </location>
</feature>
<evidence type="ECO:0000256" key="1">
    <source>
        <dbReference type="SAM" id="Phobius"/>
    </source>
</evidence>
<keyword evidence="1" id="KW-0472">Membrane</keyword>
<keyword evidence="3" id="KW-1185">Reference proteome</keyword>
<proteinExistence type="predicted"/>
<dbReference type="Proteomes" id="UP001054837">
    <property type="component" value="Unassembled WGS sequence"/>
</dbReference>
<evidence type="ECO:0000313" key="3">
    <source>
        <dbReference type="Proteomes" id="UP001054837"/>
    </source>
</evidence>
<keyword evidence="1" id="KW-1133">Transmembrane helix</keyword>
<reference evidence="2 3" key="1">
    <citation type="submission" date="2021-06" db="EMBL/GenBank/DDBJ databases">
        <title>Caerostris darwini draft genome.</title>
        <authorList>
            <person name="Kono N."/>
            <person name="Arakawa K."/>
        </authorList>
    </citation>
    <scope>NUCLEOTIDE SEQUENCE [LARGE SCALE GENOMIC DNA]</scope>
</reference>
<organism evidence="2 3">
    <name type="scientific">Caerostris darwini</name>
    <dbReference type="NCBI Taxonomy" id="1538125"/>
    <lineage>
        <taxon>Eukaryota</taxon>
        <taxon>Metazoa</taxon>
        <taxon>Ecdysozoa</taxon>
        <taxon>Arthropoda</taxon>
        <taxon>Chelicerata</taxon>
        <taxon>Arachnida</taxon>
        <taxon>Araneae</taxon>
        <taxon>Araneomorphae</taxon>
        <taxon>Entelegynae</taxon>
        <taxon>Araneoidea</taxon>
        <taxon>Araneidae</taxon>
        <taxon>Caerostris</taxon>
    </lineage>
</organism>
<dbReference type="AlphaFoldDB" id="A0AAV4V0D4"/>
<dbReference type="EMBL" id="BPLQ01012188">
    <property type="protein sequence ID" value="GIY63493.1"/>
    <property type="molecule type" value="Genomic_DNA"/>
</dbReference>
<keyword evidence="1" id="KW-0812">Transmembrane</keyword>
<protein>
    <submittedName>
        <fullName evidence="2">Uncharacterized protein</fullName>
    </submittedName>
</protein>
<gene>
    <name evidence="2" type="ORF">CDAR_105641</name>
</gene>